<dbReference type="SFLD" id="SFLDG01129">
    <property type="entry name" value="C1.5:_HAD__Beta-PGM__Phosphata"/>
    <property type="match status" value="1"/>
</dbReference>
<proteinExistence type="predicted"/>
<dbReference type="Proteomes" id="UP000238701">
    <property type="component" value="Unassembled WGS sequence"/>
</dbReference>
<dbReference type="InterPro" id="IPR036412">
    <property type="entry name" value="HAD-like_sf"/>
</dbReference>
<organism evidence="3 4">
    <name type="scientific">Candidatus Sulfotelmatobacter kueseliae</name>
    <dbReference type="NCBI Taxonomy" id="2042962"/>
    <lineage>
        <taxon>Bacteria</taxon>
        <taxon>Pseudomonadati</taxon>
        <taxon>Acidobacteriota</taxon>
        <taxon>Terriglobia</taxon>
        <taxon>Terriglobales</taxon>
        <taxon>Candidatus Korobacteraceae</taxon>
        <taxon>Candidatus Sulfotelmatobacter</taxon>
    </lineage>
</organism>
<dbReference type="EMBL" id="OMOD01000038">
    <property type="protein sequence ID" value="SPF34728.1"/>
    <property type="molecule type" value="Genomic_DNA"/>
</dbReference>
<dbReference type="SUPFAM" id="SSF56784">
    <property type="entry name" value="HAD-like"/>
    <property type="match status" value="1"/>
</dbReference>
<keyword evidence="1 3" id="KW-0378">Hydrolase</keyword>
<dbReference type="GO" id="GO:0016787">
    <property type="term" value="F:hydrolase activity"/>
    <property type="evidence" value="ECO:0007669"/>
    <property type="project" value="UniProtKB-KW"/>
</dbReference>
<dbReference type="PANTHER" id="PTHR46470">
    <property type="entry name" value="N-ACYLNEURAMINATE-9-PHOSPHATASE"/>
    <property type="match status" value="1"/>
</dbReference>
<evidence type="ECO:0000256" key="1">
    <source>
        <dbReference type="ARBA" id="ARBA00022801"/>
    </source>
</evidence>
<dbReference type="InterPro" id="IPR023198">
    <property type="entry name" value="PGP-like_dom2"/>
</dbReference>
<evidence type="ECO:0000256" key="2">
    <source>
        <dbReference type="ARBA" id="ARBA00022842"/>
    </source>
</evidence>
<accession>A0A2U3K524</accession>
<keyword evidence="2" id="KW-0460">Magnesium</keyword>
<evidence type="ECO:0000313" key="3">
    <source>
        <dbReference type="EMBL" id="SPF34728.1"/>
    </source>
</evidence>
<dbReference type="Pfam" id="PF00702">
    <property type="entry name" value="Hydrolase"/>
    <property type="match status" value="1"/>
</dbReference>
<dbReference type="OrthoDB" id="6101375at2"/>
<dbReference type="InterPro" id="IPR051400">
    <property type="entry name" value="HAD-like_hydrolase"/>
</dbReference>
<protein>
    <submittedName>
        <fullName evidence="3">Haloacid dehalogenase-like hydrolase</fullName>
    </submittedName>
</protein>
<sequence length="234" mass="26323">MRGENGAQTLLIDADDTLWENNIYFERAIAKFISFLDHREHSPEAVRLVLNDVERESIVKHGYGLHSFAHSLVETFEKLSVDPVTPELHERIRSFAHQIADHPIEVLPGVPETLQYLGERHHLIMLTKGNPAEQCGKVERSGLKEYFSAVEIVAEKDESTYRSAIAKYALSADSTWMVGNSPKSDINPALAAGLHAVFVPHDNTWILEHEDLAGAPPNQRLLVVERFADLKSHF</sequence>
<dbReference type="Gene3D" id="3.40.50.1000">
    <property type="entry name" value="HAD superfamily/HAD-like"/>
    <property type="match status" value="1"/>
</dbReference>
<dbReference type="SFLD" id="SFLDS00003">
    <property type="entry name" value="Haloacid_Dehalogenase"/>
    <property type="match status" value="1"/>
</dbReference>
<evidence type="ECO:0000313" key="4">
    <source>
        <dbReference type="Proteomes" id="UP000238701"/>
    </source>
</evidence>
<dbReference type="InterPro" id="IPR023214">
    <property type="entry name" value="HAD_sf"/>
</dbReference>
<dbReference type="AlphaFoldDB" id="A0A2U3K524"/>
<dbReference type="Gene3D" id="1.10.150.240">
    <property type="entry name" value="Putative phosphatase, domain 2"/>
    <property type="match status" value="1"/>
</dbReference>
<name>A0A2U3K524_9BACT</name>
<reference evidence="4" key="1">
    <citation type="submission" date="2018-02" db="EMBL/GenBank/DDBJ databases">
        <authorList>
            <person name="Hausmann B."/>
        </authorList>
    </citation>
    <scope>NUCLEOTIDE SEQUENCE [LARGE SCALE GENOMIC DNA]</scope>
    <source>
        <strain evidence="4">Peat soil MAG SbA1</strain>
    </source>
</reference>
<gene>
    <name evidence="3" type="ORF">SBA1_1320011</name>
</gene>